<sequence length="349" mass="36512">MSSCASGSTKGTDGDADIVEIDIDTVGHKDEATVLVDILTRSDELEDAQIGASQGASGSNDIGGAEHMQEGQAGFLTDLLTKRDELEAAQANSDRVITNPECQDFGPGSSQPGAHHVSATNEYRVATSGGLVKNSVTEAQSRQVDIATTKTVLRDTADIHLLSKPGAFPAATGAAVTAVITSKNIENEVTNVLVTRENVMDSSNNNPDSLGGEPGEGGPQPGAYPMASVPRPTESSEREESRIQNEQAPWDITGSVFHANITRGQYDGAAPPLPGETALRRGRYVEQTVEPGAVATAGQTMQENPDASIMWNMATTETYNAPLFGGGTSGLVEARAVDEEDPADLTQCQ</sequence>
<feature type="compositionally biased region" description="Basic and acidic residues" evidence="1">
    <location>
        <begin position="234"/>
        <end position="243"/>
    </location>
</feature>
<organism evidence="2 3">
    <name type="scientific">Seminavis robusta</name>
    <dbReference type="NCBI Taxonomy" id="568900"/>
    <lineage>
        <taxon>Eukaryota</taxon>
        <taxon>Sar</taxon>
        <taxon>Stramenopiles</taxon>
        <taxon>Ochrophyta</taxon>
        <taxon>Bacillariophyta</taxon>
        <taxon>Bacillariophyceae</taxon>
        <taxon>Bacillariophycidae</taxon>
        <taxon>Naviculales</taxon>
        <taxon>Naviculaceae</taxon>
        <taxon>Seminavis</taxon>
    </lineage>
</organism>
<gene>
    <name evidence="2" type="ORF">SEMRO_626_G177800.1</name>
</gene>
<keyword evidence="3" id="KW-1185">Reference proteome</keyword>
<evidence type="ECO:0000256" key="1">
    <source>
        <dbReference type="SAM" id="MobiDB-lite"/>
    </source>
</evidence>
<proteinExistence type="predicted"/>
<dbReference type="Proteomes" id="UP001153069">
    <property type="component" value="Unassembled WGS sequence"/>
</dbReference>
<name>A0A9N8HIK2_9STRA</name>
<protein>
    <submittedName>
        <fullName evidence="2">Uncharacterized protein</fullName>
    </submittedName>
</protein>
<accession>A0A9N8HIK2</accession>
<dbReference type="EMBL" id="CAICTM010000625">
    <property type="protein sequence ID" value="CAB9514017.1"/>
    <property type="molecule type" value="Genomic_DNA"/>
</dbReference>
<dbReference type="AlphaFoldDB" id="A0A9N8HIK2"/>
<feature type="region of interest" description="Disordered" evidence="1">
    <location>
        <begin position="198"/>
        <end position="248"/>
    </location>
</feature>
<reference evidence="2" key="1">
    <citation type="submission" date="2020-06" db="EMBL/GenBank/DDBJ databases">
        <authorList>
            <consortium name="Plant Systems Biology data submission"/>
        </authorList>
    </citation>
    <scope>NUCLEOTIDE SEQUENCE</scope>
    <source>
        <strain evidence="2">D6</strain>
    </source>
</reference>
<evidence type="ECO:0000313" key="3">
    <source>
        <dbReference type="Proteomes" id="UP001153069"/>
    </source>
</evidence>
<comment type="caution">
    <text evidence="2">The sequence shown here is derived from an EMBL/GenBank/DDBJ whole genome shotgun (WGS) entry which is preliminary data.</text>
</comment>
<evidence type="ECO:0000313" key="2">
    <source>
        <dbReference type="EMBL" id="CAB9514017.1"/>
    </source>
</evidence>